<evidence type="ECO:0000313" key="1">
    <source>
        <dbReference type="EMBL" id="RHW33151.1"/>
    </source>
</evidence>
<reference evidence="1 2" key="1">
    <citation type="journal article" date="2007" name="Int. J. Syst. Evol. Microbiol.">
        <title>Oceanobacillus profundus sp. nov., isolated from a deep-sea sediment core.</title>
        <authorList>
            <person name="Kim Y.G."/>
            <person name="Choi D.H."/>
            <person name="Hyun S."/>
            <person name="Cho B.C."/>
        </authorList>
    </citation>
    <scope>NUCLEOTIDE SEQUENCE [LARGE SCALE GENOMIC DNA]</scope>
    <source>
        <strain evidence="1 2">DSM 18246</strain>
    </source>
</reference>
<protein>
    <submittedName>
        <fullName evidence="1">Sporulation protein YqfC</fullName>
    </submittedName>
</protein>
<dbReference type="InterPro" id="IPR022476">
    <property type="entry name" value="Spore_YabP/YqfC"/>
</dbReference>
<dbReference type="AlphaFoldDB" id="A0A417YJH5"/>
<dbReference type="OrthoDB" id="2989236at2"/>
<name>A0A417YJH5_9BACI</name>
<gene>
    <name evidence="1" type="primary">yqfC</name>
    <name evidence="1" type="ORF">D1B32_08895</name>
</gene>
<dbReference type="Proteomes" id="UP000285456">
    <property type="component" value="Unassembled WGS sequence"/>
</dbReference>
<dbReference type="EMBL" id="QWEH01000004">
    <property type="protein sequence ID" value="RHW33151.1"/>
    <property type="molecule type" value="Genomic_DNA"/>
</dbReference>
<dbReference type="NCBIfam" id="TIGR02856">
    <property type="entry name" value="spore_yqfC"/>
    <property type="match status" value="1"/>
</dbReference>
<sequence length="93" mass="10718">MAKWQQRLRTLLTEQFSLPSDIILEMPRITVIGNIHIYIENHQGLAVYSENELKLKTNNGYVQIRGTSFVLKMMLPKEILLEGTISEVKFLGN</sequence>
<accession>A0A417YJH5</accession>
<dbReference type="Pfam" id="PF07873">
    <property type="entry name" value="YabP"/>
    <property type="match status" value="1"/>
</dbReference>
<keyword evidence="2" id="KW-1185">Reference proteome</keyword>
<organism evidence="1 2">
    <name type="scientific">Oceanobacillus profundus</name>
    <dbReference type="NCBI Taxonomy" id="372463"/>
    <lineage>
        <taxon>Bacteria</taxon>
        <taxon>Bacillati</taxon>
        <taxon>Bacillota</taxon>
        <taxon>Bacilli</taxon>
        <taxon>Bacillales</taxon>
        <taxon>Bacillaceae</taxon>
        <taxon>Oceanobacillus</taxon>
    </lineage>
</organism>
<dbReference type="InterPro" id="IPR022477">
    <property type="entry name" value="Spore_YqfC"/>
</dbReference>
<proteinExistence type="predicted"/>
<dbReference type="RefSeq" id="WP_095307044.1">
    <property type="nucleotide sequence ID" value="NZ_JAMAWL010000001.1"/>
</dbReference>
<comment type="caution">
    <text evidence="1">The sequence shown here is derived from an EMBL/GenBank/DDBJ whole genome shotgun (WGS) entry which is preliminary data.</text>
</comment>
<evidence type="ECO:0000313" key="2">
    <source>
        <dbReference type="Proteomes" id="UP000285456"/>
    </source>
</evidence>